<dbReference type="EMBL" id="KE651167">
    <property type="protein sequence ID" value="EEB09029.2"/>
    <property type="molecule type" value="Genomic_DNA"/>
</dbReference>
<evidence type="ECO:0000259" key="6">
    <source>
        <dbReference type="SMART" id="SM00382"/>
    </source>
</evidence>
<keyword evidence="3 5" id="KW-0067">ATP-binding</keyword>
<dbReference type="InterPro" id="IPR051701">
    <property type="entry name" value="Mito_OM_Translocase_MSP1"/>
</dbReference>
<sequence length="335" mass="37788">MHPEAKRFVKEAVLYALAFGCSCGKKEAIQKSQARLNEWAQRRNRLPEDLQLDDYEQLIASQLVLPSDIDTAFEDIGGLDNEITELIQDVLFPLQYPNICGDIQGNDLLASPKGLLLYGPPGCGKTMLAKALAKQSGATFINVNVGLLTDKWFGESNKLVEALFRLAHKLEPTVIFIDEIDSFLRQRQSTDHEAMAQLKAEFMSLWDGLLTGQSRVVVLGATNRIQDIDEAILRRMPKTFHIKLPDSRQRARLLQLFLKGISLDQNFDIEAVVKATEGLSGSYIKETCRSALARVRRELFRQYGMDMESLKTALANGKTLRPLRTEDFFPRKELD</sequence>
<evidence type="ECO:0000313" key="8">
    <source>
        <dbReference type="JaponicusDB" id="SJAG_04203"/>
    </source>
</evidence>
<dbReference type="Pfam" id="PF00004">
    <property type="entry name" value="AAA"/>
    <property type="match status" value="1"/>
</dbReference>
<dbReference type="InterPro" id="IPR003593">
    <property type="entry name" value="AAA+_ATPase"/>
</dbReference>
<evidence type="ECO:0000256" key="5">
    <source>
        <dbReference type="RuleBase" id="RU003651"/>
    </source>
</evidence>
<name>B6K675_SCHJY</name>
<dbReference type="SMART" id="SM00382">
    <property type="entry name" value="AAA"/>
    <property type="match status" value="1"/>
</dbReference>
<dbReference type="eggNOG" id="KOG0737">
    <property type="taxonomic scope" value="Eukaryota"/>
</dbReference>
<dbReference type="GO" id="GO:0034214">
    <property type="term" value="P:protein hexamerization"/>
    <property type="evidence" value="ECO:0007669"/>
    <property type="project" value="EnsemblFungi"/>
</dbReference>
<dbReference type="GO" id="GO:0140567">
    <property type="term" value="F:membrane protein dislocase activity"/>
    <property type="evidence" value="ECO:0007669"/>
    <property type="project" value="EnsemblFungi"/>
</dbReference>
<keyword evidence="9" id="KW-1185">Reference proteome</keyword>
<dbReference type="GO" id="GO:0006626">
    <property type="term" value="P:protein targeting to mitochondrion"/>
    <property type="evidence" value="ECO:0007669"/>
    <property type="project" value="EnsemblFungi"/>
</dbReference>
<feature type="domain" description="AAA+ ATPase" evidence="6">
    <location>
        <begin position="111"/>
        <end position="248"/>
    </location>
</feature>
<dbReference type="OrthoDB" id="10254455at2759"/>
<dbReference type="FunFam" id="3.40.50.300:FF:000538">
    <property type="entry name" value="ATPase family AAA domain-containing protein 1"/>
    <property type="match status" value="1"/>
</dbReference>
<evidence type="ECO:0000256" key="1">
    <source>
        <dbReference type="ARBA" id="ARBA00004173"/>
    </source>
</evidence>
<dbReference type="PROSITE" id="PS00674">
    <property type="entry name" value="AAA"/>
    <property type="match status" value="1"/>
</dbReference>
<dbReference type="InterPro" id="IPR027417">
    <property type="entry name" value="P-loop_NTPase"/>
</dbReference>
<dbReference type="GO" id="GO:0045047">
    <property type="term" value="P:protein targeting to ER"/>
    <property type="evidence" value="ECO:0007669"/>
    <property type="project" value="EnsemblFungi"/>
</dbReference>
<evidence type="ECO:0000313" key="9">
    <source>
        <dbReference type="Proteomes" id="UP000001744"/>
    </source>
</evidence>
<dbReference type="Gene3D" id="3.40.50.300">
    <property type="entry name" value="P-loop containing nucleotide triphosphate hydrolases"/>
    <property type="match status" value="1"/>
</dbReference>
<dbReference type="SUPFAM" id="SSF52540">
    <property type="entry name" value="P-loop containing nucleoside triphosphate hydrolases"/>
    <property type="match status" value="1"/>
</dbReference>
<dbReference type="GeneID" id="7050598"/>
<dbReference type="PROSITE" id="PS51257">
    <property type="entry name" value="PROKAR_LIPOPROTEIN"/>
    <property type="match status" value="1"/>
</dbReference>
<evidence type="ECO:0000313" key="7">
    <source>
        <dbReference type="EMBL" id="EEB09029.2"/>
    </source>
</evidence>
<protein>
    <submittedName>
        <fullName evidence="7">Outer membrane ATPase Msp1</fullName>
    </submittedName>
</protein>
<organism evidence="7 9">
    <name type="scientific">Schizosaccharomyces japonicus (strain yFS275 / FY16936)</name>
    <name type="common">Fission yeast</name>
    <dbReference type="NCBI Taxonomy" id="402676"/>
    <lineage>
        <taxon>Eukaryota</taxon>
        <taxon>Fungi</taxon>
        <taxon>Dikarya</taxon>
        <taxon>Ascomycota</taxon>
        <taxon>Taphrinomycotina</taxon>
        <taxon>Schizosaccharomycetes</taxon>
        <taxon>Schizosaccharomycetales</taxon>
        <taxon>Schizosaccharomycetaceae</taxon>
        <taxon>Schizosaccharomyces</taxon>
    </lineage>
</organism>
<dbReference type="RefSeq" id="XP_002175322.2">
    <property type="nucleotide sequence ID" value="XM_002175286.2"/>
</dbReference>
<dbReference type="InterPro" id="IPR003960">
    <property type="entry name" value="ATPase_AAA_CS"/>
</dbReference>
<proteinExistence type="inferred from homology"/>
<comment type="similarity">
    <text evidence="5">Belongs to the AAA ATPase family.</text>
</comment>
<dbReference type="PANTHER" id="PTHR45644:SF3">
    <property type="entry name" value="FI08533P-RELATED"/>
    <property type="match status" value="1"/>
</dbReference>
<dbReference type="InterPro" id="IPR003959">
    <property type="entry name" value="ATPase_AAA_core"/>
</dbReference>
<dbReference type="AlphaFoldDB" id="B6K675"/>
<dbReference type="Gene3D" id="1.10.8.60">
    <property type="match status" value="1"/>
</dbReference>
<dbReference type="GO" id="GO:0005524">
    <property type="term" value="F:ATP binding"/>
    <property type="evidence" value="ECO:0007669"/>
    <property type="project" value="UniProtKB-KW"/>
</dbReference>
<dbReference type="VEuPathDB" id="FungiDB:SJAG_04203"/>
<dbReference type="GO" id="GO:0005741">
    <property type="term" value="C:mitochondrial outer membrane"/>
    <property type="evidence" value="ECO:0000318"/>
    <property type="project" value="GO_Central"/>
</dbReference>
<dbReference type="GO" id="GO:0016887">
    <property type="term" value="F:ATP hydrolysis activity"/>
    <property type="evidence" value="ECO:0007669"/>
    <property type="project" value="InterPro"/>
</dbReference>
<accession>B6K675</accession>
<dbReference type="GO" id="GO:0005778">
    <property type="term" value="C:peroxisomal membrane"/>
    <property type="evidence" value="ECO:0007669"/>
    <property type="project" value="EnsemblFungi"/>
</dbReference>
<dbReference type="JaponicusDB" id="SJAG_04203">
    <property type="gene designation" value="yta4"/>
</dbReference>
<dbReference type="PANTHER" id="PTHR45644">
    <property type="entry name" value="AAA ATPASE, PUTATIVE (AFU_ORTHOLOGUE AFUA_2G12920)-RELATED-RELATED"/>
    <property type="match status" value="1"/>
</dbReference>
<dbReference type="STRING" id="402676.B6K675"/>
<dbReference type="Proteomes" id="UP000001744">
    <property type="component" value="Unassembled WGS sequence"/>
</dbReference>
<keyword evidence="4" id="KW-0496">Mitochondrion</keyword>
<gene>
    <name evidence="8" type="primary">yta4</name>
    <name evidence="7" type="ORF">SJAG_04203</name>
</gene>
<evidence type="ECO:0000256" key="2">
    <source>
        <dbReference type="ARBA" id="ARBA00022741"/>
    </source>
</evidence>
<reference evidence="7 9" key="1">
    <citation type="journal article" date="2011" name="Science">
        <title>Comparative functional genomics of the fission yeasts.</title>
        <authorList>
            <person name="Rhind N."/>
            <person name="Chen Z."/>
            <person name="Yassour M."/>
            <person name="Thompson D.A."/>
            <person name="Haas B.J."/>
            <person name="Habib N."/>
            <person name="Wapinski I."/>
            <person name="Roy S."/>
            <person name="Lin M.F."/>
            <person name="Heiman D.I."/>
            <person name="Young S.K."/>
            <person name="Furuya K."/>
            <person name="Guo Y."/>
            <person name="Pidoux A."/>
            <person name="Chen H.M."/>
            <person name="Robbertse B."/>
            <person name="Goldberg J.M."/>
            <person name="Aoki K."/>
            <person name="Bayne E.H."/>
            <person name="Berlin A.M."/>
            <person name="Desjardins C.A."/>
            <person name="Dobbs E."/>
            <person name="Dukaj L."/>
            <person name="Fan L."/>
            <person name="FitzGerald M.G."/>
            <person name="French C."/>
            <person name="Gujja S."/>
            <person name="Hansen K."/>
            <person name="Keifenheim D."/>
            <person name="Levin J.Z."/>
            <person name="Mosher R.A."/>
            <person name="Mueller C.A."/>
            <person name="Pfiffner J."/>
            <person name="Priest M."/>
            <person name="Russ C."/>
            <person name="Smialowska A."/>
            <person name="Swoboda P."/>
            <person name="Sykes S.M."/>
            <person name="Vaughn M."/>
            <person name="Vengrova S."/>
            <person name="Yoder R."/>
            <person name="Zeng Q."/>
            <person name="Allshire R."/>
            <person name="Baulcombe D."/>
            <person name="Birren B.W."/>
            <person name="Brown W."/>
            <person name="Ekwall K."/>
            <person name="Kellis M."/>
            <person name="Leatherwood J."/>
            <person name="Levin H."/>
            <person name="Margalit H."/>
            <person name="Martienssen R."/>
            <person name="Nieduszynski C.A."/>
            <person name="Spatafora J.W."/>
            <person name="Friedman N."/>
            <person name="Dalgaard J.Z."/>
            <person name="Baumann P."/>
            <person name="Niki H."/>
            <person name="Regev A."/>
            <person name="Nusbaum C."/>
        </authorList>
    </citation>
    <scope>NUCLEOTIDE SEQUENCE [LARGE SCALE GENOMIC DNA]</scope>
    <source>
        <strain evidence="9">yFS275 / FY16936</strain>
    </source>
</reference>
<evidence type="ECO:0000256" key="4">
    <source>
        <dbReference type="ARBA" id="ARBA00023128"/>
    </source>
</evidence>
<dbReference type="HOGENOM" id="CLU_000688_21_14_1"/>
<comment type="subcellular location">
    <subcellularLocation>
        <location evidence="1">Mitochondrion</location>
    </subcellularLocation>
</comment>
<dbReference type="OMA" id="CRNAAMR"/>
<evidence type="ECO:0000256" key="3">
    <source>
        <dbReference type="ARBA" id="ARBA00022840"/>
    </source>
</evidence>
<keyword evidence="2 5" id="KW-0547">Nucleotide-binding</keyword>
<dbReference type="GO" id="GO:0140570">
    <property type="term" value="P:extraction of mislocalized protein from mitochondrial outer membrane"/>
    <property type="evidence" value="ECO:0000318"/>
    <property type="project" value="GO_Central"/>
</dbReference>